<dbReference type="Proteomes" id="UP000036908">
    <property type="component" value="Unassembled WGS sequence"/>
</dbReference>
<dbReference type="OrthoDB" id="140419at2"/>
<comment type="caution">
    <text evidence="1">The sequence shown here is derived from an EMBL/GenBank/DDBJ whole genome shotgun (WGS) entry which is preliminary data.</text>
</comment>
<gene>
    <name evidence="1" type="ORF">OB69_04890</name>
</gene>
<proteinExistence type="predicted"/>
<name>A0A0L8AMF7_9BACT</name>
<keyword evidence="2" id="KW-1185">Reference proteome</keyword>
<evidence type="ECO:0000313" key="2">
    <source>
        <dbReference type="Proteomes" id="UP000036908"/>
    </source>
</evidence>
<sequence>MKKPTLLFTLFIFFCLSCGKPSESDVEMNSISEAYVKLVLEIGQYDLDFVDAYYGPEEWKPKGEKLAVFPSTDFRERAFLLLMQLELVNSDGFTELEQSRLNMMKKQLTAVKTKVEMMAGKSFTFDEEAKLLYDAEPPHYDLAHFDSLLSDLDHALSGEGSISERYAAYASQFVIPKDKLDAVFRAAITEARKRTDLHFNLPENENFALEYVNDKSWSGYNYYQGNSQSLIQLNTDFPIYIERAIDLACHEGYPGHHVFNALLEQNLVNGKGWKEFSVYPLFSPQSLIAEGSANYGINVAFPGAERIKFEKEVLFPLAGIDPNKAEQYYEIQELRAKLDYAGNEAARKYLNKEISREEAAKWLEKYLLYEPDRALQRTRFFDQYRSYVINYNLGRDLVANYIEKQGGTADQPEKRWEVFKVLLSNPHTASGLK</sequence>
<dbReference type="PATRIC" id="fig|1566026.4.peg.2801"/>
<reference evidence="2" key="1">
    <citation type="submission" date="2014-11" db="EMBL/GenBank/DDBJ databases">
        <title>Genome sequencing of Roseivirga sp. D-25.</title>
        <authorList>
            <person name="Selvaratnam C."/>
            <person name="Thevarajoo S."/>
            <person name="Goh K.M."/>
            <person name="Eee R."/>
            <person name="Chan K.-G."/>
            <person name="Chong C.S."/>
        </authorList>
    </citation>
    <scope>NUCLEOTIDE SEQUENCE [LARGE SCALE GENOMIC DNA]</scope>
    <source>
        <strain evidence="2">D-25</strain>
    </source>
</reference>
<evidence type="ECO:0000313" key="1">
    <source>
        <dbReference type="EMBL" id="KOF03638.1"/>
    </source>
</evidence>
<dbReference type="EMBL" id="JSVA01000006">
    <property type="protein sequence ID" value="KOF03638.1"/>
    <property type="molecule type" value="Genomic_DNA"/>
</dbReference>
<accession>A0A0L8AMF7</accession>
<protein>
    <recommendedName>
        <fullName evidence="3">DUF885 domain-containing protein</fullName>
    </recommendedName>
</protein>
<dbReference type="RefSeq" id="WP_053222584.1">
    <property type="nucleotide sequence ID" value="NZ_JSVA01000006.1"/>
</dbReference>
<evidence type="ECO:0008006" key="3">
    <source>
        <dbReference type="Google" id="ProtNLM"/>
    </source>
</evidence>
<organism evidence="1 2">
    <name type="scientific">Roseivirga seohaensis subsp. aquiponti</name>
    <dbReference type="NCBI Taxonomy" id="1566026"/>
    <lineage>
        <taxon>Bacteria</taxon>
        <taxon>Pseudomonadati</taxon>
        <taxon>Bacteroidota</taxon>
        <taxon>Cytophagia</taxon>
        <taxon>Cytophagales</taxon>
        <taxon>Roseivirgaceae</taxon>
        <taxon>Roseivirga</taxon>
    </lineage>
</organism>
<dbReference type="AlphaFoldDB" id="A0A0L8AMF7"/>